<dbReference type="PROSITE" id="PS51664">
    <property type="entry name" value="YCAO"/>
    <property type="match status" value="1"/>
</dbReference>
<feature type="region of interest" description="Disordered" evidence="1">
    <location>
        <begin position="779"/>
        <end position="798"/>
    </location>
</feature>
<proteinExistence type="predicted"/>
<feature type="compositionally biased region" description="Pro residues" evidence="1">
    <location>
        <begin position="155"/>
        <end position="175"/>
    </location>
</feature>
<sequence length="894" mass="92975">MGLLLRPDVYYAASPEGLHVLTHRGPVSFTGGSVHQLLVRLAPYLDGRFTMAELTADLAPERRQMVERFLTDLISRDVVTERTREAPSAPPPDRESALHRYLDHFTGSGTRTLRGYRDQSVVVVGEGPLLAAAAQAALRSGLRSIRVIDLRDPPPGDVPPEPGAVPPEPGVVPPEPGERADRPPSHDLSGGSFAASPGDMRGGSFMTRLGGPRDGSFVTPPDDLCGGSLAARLSDADLVVHVSDRPDRAREIDRICTGGRARLVQLVVVGEAAWMGPIGRVTAGGPSWTSGWLRVLSRQHANADGGAVVADGGTASSEGGLAFAGGSTASYPALEGPVAAVLAAQLVHRAFQAVTGLLDADEAARMTRTDLMTLRTESHTFVPHPFTVPVEPATAEDLVKRVSALVRGPALDAESLARRTMAYVGPRAGVLGRPTEREYAQIPLHVCEIEVSDPARLLASSDVRSMRPGAPGVSADVRSAGSAVSGVSADARSARPVVTGAGVDFPAARLAAALKAFAMYGALAVDPRRLVDAYGQALVGPDDDPWEAMANLRSGRVTGYVWGSGLVDGEPILVNALAVFPGLGAAAPVTSGVAAGYAWRQAIVTGLLGLCLNLTLDDLHSADLRSDDPHPDGVNPDGVNPGGLISGDLALGDLTSGHLVLNDPASGRPDLSSDELVSEESASGHLASGELGVDEVDPDAALGAFRSRLDLTAMPLDARGDRYRAILAATGRAVALHDITGPLGVPAVVCSLDGSVAGEAAGLTMEDAIRDALEQAVLTSQSQADGRPGYAPTPRARLPERARARLPERATSGITRQVRPPVSVADIVAALERRGMRPVAVPLDHDPEVADVMPYAVHVVPGPEMPAPAVSVREAQGRGVPGHLMAGREVPGHE</sequence>
<dbReference type="Pfam" id="PF02624">
    <property type="entry name" value="YcaO"/>
    <property type="match status" value="1"/>
</dbReference>
<feature type="region of interest" description="Disordered" evidence="1">
    <location>
        <begin position="662"/>
        <end position="690"/>
    </location>
</feature>
<gene>
    <name evidence="3" type="ORF">AB0I59_04215</name>
</gene>
<feature type="domain" description="YcaO" evidence="2">
    <location>
        <begin position="500"/>
        <end position="894"/>
    </location>
</feature>
<comment type="caution">
    <text evidence="3">The sequence shown here is derived from an EMBL/GenBank/DDBJ whole genome shotgun (WGS) entry which is preliminary data.</text>
</comment>
<dbReference type="RefSeq" id="WP_358129856.1">
    <property type="nucleotide sequence ID" value="NZ_JBFALK010000002.1"/>
</dbReference>
<reference evidence="3 4" key="1">
    <citation type="submission" date="2024-06" db="EMBL/GenBank/DDBJ databases">
        <title>The Natural Products Discovery Center: Release of the First 8490 Sequenced Strains for Exploring Actinobacteria Biosynthetic Diversity.</title>
        <authorList>
            <person name="Kalkreuter E."/>
            <person name="Kautsar S.A."/>
            <person name="Yang D."/>
            <person name="Bader C.D."/>
            <person name="Teijaro C.N."/>
            <person name="Fluegel L."/>
            <person name="Davis C.M."/>
            <person name="Simpson J.R."/>
            <person name="Lauterbach L."/>
            <person name="Steele A.D."/>
            <person name="Gui C."/>
            <person name="Meng S."/>
            <person name="Li G."/>
            <person name="Viehrig K."/>
            <person name="Ye F."/>
            <person name="Su P."/>
            <person name="Kiefer A.F."/>
            <person name="Nichols A."/>
            <person name="Cepeda A.J."/>
            <person name="Yan W."/>
            <person name="Fan B."/>
            <person name="Jiang Y."/>
            <person name="Adhikari A."/>
            <person name="Zheng C.-J."/>
            <person name="Schuster L."/>
            <person name="Cowan T.M."/>
            <person name="Smanski M.J."/>
            <person name="Chevrette M.G."/>
            <person name="De Carvalho L.P.S."/>
            <person name="Shen B."/>
        </authorList>
    </citation>
    <scope>NUCLEOTIDE SEQUENCE [LARGE SCALE GENOMIC DNA]</scope>
    <source>
        <strain evidence="3 4">NPDC050100</strain>
    </source>
</reference>
<feature type="region of interest" description="Disordered" evidence="1">
    <location>
        <begin position="148"/>
        <end position="200"/>
    </location>
</feature>
<dbReference type="InterPro" id="IPR003776">
    <property type="entry name" value="YcaO-like_dom"/>
</dbReference>
<dbReference type="Proteomes" id="UP001551675">
    <property type="component" value="Unassembled WGS sequence"/>
</dbReference>
<evidence type="ECO:0000313" key="4">
    <source>
        <dbReference type="Proteomes" id="UP001551675"/>
    </source>
</evidence>
<evidence type="ECO:0000259" key="2">
    <source>
        <dbReference type="PROSITE" id="PS51664"/>
    </source>
</evidence>
<keyword evidence="4" id="KW-1185">Reference proteome</keyword>
<evidence type="ECO:0000256" key="1">
    <source>
        <dbReference type="SAM" id="MobiDB-lite"/>
    </source>
</evidence>
<protein>
    <submittedName>
        <fullName evidence="3">YcaO-like family protein</fullName>
    </submittedName>
</protein>
<feature type="compositionally biased region" description="Basic and acidic residues" evidence="1">
    <location>
        <begin position="176"/>
        <end position="185"/>
    </location>
</feature>
<dbReference type="Gene3D" id="3.90.930.60">
    <property type="match status" value="1"/>
</dbReference>
<organism evidence="3 4">
    <name type="scientific">Microtetraspora glauca</name>
    <dbReference type="NCBI Taxonomy" id="1996"/>
    <lineage>
        <taxon>Bacteria</taxon>
        <taxon>Bacillati</taxon>
        <taxon>Actinomycetota</taxon>
        <taxon>Actinomycetes</taxon>
        <taxon>Streptosporangiales</taxon>
        <taxon>Streptosporangiaceae</taxon>
        <taxon>Microtetraspora</taxon>
    </lineage>
</organism>
<name>A0ABV3G8Q7_MICGL</name>
<dbReference type="EMBL" id="JBFALK010000002">
    <property type="protein sequence ID" value="MEV0967816.1"/>
    <property type="molecule type" value="Genomic_DNA"/>
</dbReference>
<accession>A0ABV3G8Q7</accession>
<evidence type="ECO:0000313" key="3">
    <source>
        <dbReference type="EMBL" id="MEV0967816.1"/>
    </source>
</evidence>